<dbReference type="GeneID" id="54422706"/>
<keyword evidence="2" id="KW-1185">Reference proteome</keyword>
<reference evidence="1 3" key="1">
    <citation type="submission" date="2020-01" db="EMBL/GenBank/DDBJ databases">
        <authorList>
            <consortium name="DOE Joint Genome Institute"/>
            <person name="Haridas S."/>
            <person name="Albert R."/>
            <person name="Binder M."/>
            <person name="Bloem J."/>
            <person name="Labutti K."/>
            <person name="Salamov A."/>
            <person name="Andreopoulos B."/>
            <person name="Baker S.E."/>
            <person name="Barry K."/>
            <person name="Bills G."/>
            <person name="Bluhm B.H."/>
            <person name="Cannon C."/>
            <person name="Castanera R."/>
            <person name="Culley D.E."/>
            <person name="Daum C."/>
            <person name="Ezra D."/>
            <person name="Gonzalez J.B."/>
            <person name="Henrissat B."/>
            <person name="Kuo A."/>
            <person name="Liang C."/>
            <person name="Lipzen A."/>
            <person name="Lutzoni F."/>
            <person name="Magnuson J."/>
            <person name="Mondo S."/>
            <person name="Nolan M."/>
            <person name="Ohm R."/>
            <person name="Pangilinan J."/>
            <person name="Park H.-J."/>
            <person name="Ramirez L."/>
            <person name="Alfaro M."/>
            <person name="Sun H."/>
            <person name="Tritt A."/>
            <person name="Yoshinaga Y."/>
            <person name="Zwiers L.-H."/>
            <person name="Turgeon B.G."/>
            <person name="Goodwin S.B."/>
            <person name="Spatafora J.W."/>
            <person name="Crous P.W."/>
            <person name="Grigoriev I.V."/>
        </authorList>
    </citation>
    <scope>NUCLEOTIDE SEQUENCE</scope>
    <source>
        <strain evidence="1 3">CBS 781.70</strain>
    </source>
</reference>
<proteinExistence type="predicted"/>
<protein>
    <submittedName>
        <fullName evidence="1 3">Uncharacterized protein</fullName>
    </submittedName>
</protein>
<name>A0A6G1G0H7_9PEZI</name>
<organism evidence="1">
    <name type="scientific">Eremomyces bilateralis CBS 781.70</name>
    <dbReference type="NCBI Taxonomy" id="1392243"/>
    <lineage>
        <taxon>Eukaryota</taxon>
        <taxon>Fungi</taxon>
        <taxon>Dikarya</taxon>
        <taxon>Ascomycota</taxon>
        <taxon>Pezizomycotina</taxon>
        <taxon>Dothideomycetes</taxon>
        <taxon>Dothideomycetes incertae sedis</taxon>
        <taxon>Eremomycetales</taxon>
        <taxon>Eremomycetaceae</taxon>
        <taxon>Eremomyces</taxon>
    </lineage>
</organism>
<accession>A0A6G1G0H7</accession>
<gene>
    <name evidence="1 3" type="ORF">P152DRAFT_489296</name>
</gene>
<evidence type="ECO:0000313" key="2">
    <source>
        <dbReference type="Proteomes" id="UP000504638"/>
    </source>
</evidence>
<evidence type="ECO:0000313" key="1">
    <source>
        <dbReference type="EMBL" id="KAF1811543.1"/>
    </source>
</evidence>
<dbReference type="Proteomes" id="UP000504638">
    <property type="component" value="Unplaced"/>
</dbReference>
<evidence type="ECO:0000313" key="3">
    <source>
        <dbReference type="RefSeq" id="XP_033533174.1"/>
    </source>
</evidence>
<sequence length="258" mass="29038">MGGQAIVRSAGLEDIFWIPNENREPETPTLYDPKTFPDYEDTVRRGFCGETQSPPPFLLHLPSAHHSTQDGSIAVLRSTLEPIDWNNEDDYVGKDFIEVVGSILDSARNGVLQHFLNIEGVESFLFARFGPGDKFCQIIGRRNREVFIGYALTEALDTARNGDALLLALFEDNALLDDHGHKPCLQSCGLQSWVLIFVTEKQEWSYIAVMDDFFLPVVYRLEASISHYCNRWVDLAIKNQIWAADDQGGQAFATYVSS</sequence>
<reference evidence="3" key="2">
    <citation type="submission" date="2020-04" db="EMBL/GenBank/DDBJ databases">
        <authorList>
            <consortium name="NCBI Genome Project"/>
        </authorList>
    </citation>
    <scope>NUCLEOTIDE SEQUENCE</scope>
    <source>
        <strain evidence="3">CBS 781.70</strain>
    </source>
</reference>
<dbReference type="AlphaFoldDB" id="A0A6G1G0H7"/>
<dbReference type="RefSeq" id="XP_033533174.1">
    <property type="nucleotide sequence ID" value="XM_033682136.1"/>
</dbReference>
<dbReference type="EMBL" id="ML975161">
    <property type="protein sequence ID" value="KAF1811543.1"/>
    <property type="molecule type" value="Genomic_DNA"/>
</dbReference>
<reference evidence="3" key="3">
    <citation type="submission" date="2025-04" db="UniProtKB">
        <authorList>
            <consortium name="RefSeq"/>
        </authorList>
    </citation>
    <scope>IDENTIFICATION</scope>
    <source>
        <strain evidence="3">CBS 781.70</strain>
    </source>
</reference>